<dbReference type="KEGG" id="ksn:43589133"/>
<organism evidence="3 4">
    <name type="scientific">Kwoniella shandongensis</name>
    <dbReference type="NCBI Taxonomy" id="1734106"/>
    <lineage>
        <taxon>Eukaryota</taxon>
        <taxon>Fungi</taxon>
        <taxon>Dikarya</taxon>
        <taxon>Basidiomycota</taxon>
        <taxon>Agaricomycotina</taxon>
        <taxon>Tremellomycetes</taxon>
        <taxon>Tremellales</taxon>
        <taxon>Cryptococcaceae</taxon>
        <taxon>Kwoniella</taxon>
    </lineage>
</organism>
<feature type="transmembrane region" description="Helical" evidence="2">
    <location>
        <begin position="332"/>
        <end position="348"/>
    </location>
</feature>
<accession>A0AAJ8LS01</accession>
<sequence>MSYAGSMTPPLYHLWELPFGTRARCKRTAVNMSTDILNPYLDRFARPFVKYNSLYPTYFALHLAVFVGKQYSQRFKNDVEVESYEIVRQLCIGQSLKQGQIPTIWHHAMSLPYVSSISLPLDLYPTPLTLQALNSLLVVIFLPILLTRVLFPASPVPTTSSTEALTPDSERPPVTWTTRVRHRLYYTFQSCPSALVISLNSYVVMTANSLVSTGLGLLGVLTVFALVQRRRHIMAAAVGAVMGCIGPEIALWTLFVILWATFGDVRASNSSLTWRSYISYLAFLPMLAVWYSLATVGELKSVIFTMKRLPFMVALTLVTSLTFAYFPSQFDSTIPTIIFRVFINFVILDKLQELRQSSANNETSQQTAIKEGPKQSNVDVTTEKDIDVDDEKYVDKLVTVEEQPQPDEEGKRKEEQLNAMRIEMGWYLLWMVFLLVIWVF</sequence>
<evidence type="ECO:0000256" key="2">
    <source>
        <dbReference type="SAM" id="Phobius"/>
    </source>
</evidence>
<proteinExistence type="predicted"/>
<dbReference type="Proteomes" id="UP000322225">
    <property type="component" value="Chromosome 11"/>
</dbReference>
<feature type="transmembrane region" description="Helical" evidence="2">
    <location>
        <begin position="209"/>
        <end position="227"/>
    </location>
</feature>
<feature type="transmembrane region" description="Helical" evidence="2">
    <location>
        <begin position="309"/>
        <end position="326"/>
    </location>
</feature>
<feature type="transmembrane region" description="Helical" evidence="2">
    <location>
        <begin position="234"/>
        <end position="262"/>
    </location>
</feature>
<dbReference type="EMBL" id="CP144061">
    <property type="protein sequence ID" value="WWD21744.1"/>
    <property type="molecule type" value="Genomic_DNA"/>
</dbReference>
<name>A0AAJ8LS01_9TREE</name>
<protein>
    <submittedName>
        <fullName evidence="3">Uncharacterized protein</fullName>
    </submittedName>
</protein>
<dbReference type="GeneID" id="43589133"/>
<keyword evidence="2" id="KW-1133">Transmembrane helix</keyword>
<feature type="transmembrane region" description="Helical" evidence="2">
    <location>
        <begin position="128"/>
        <end position="151"/>
    </location>
</feature>
<evidence type="ECO:0000313" key="4">
    <source>
        <dbReference type="Proteomes" id="UP000322225"/>
    </source>
</evidence>
<feature type="transmembrane region" description="Helical" evidence="2">
    <location>
        <begin position="277"/>
        <end position="297"/>
    </location>
</feature>
<keyword evidence="2" id="KW-0812">Transmembrane</keyword>
<feature type="transmembrane region" description="Helical" evidence="2">
    <location>
        <begin position="422"/>
        <end position="439"/>
    </location>
</feature>
<dbReference type="AlphaFoldDB" id="A0AAJ8LS01"/>
<dbReference type="RefSeq" id="XP_031860791.2">
    <property type="nucleotide sequence ID" value="XM_032004992.2"/>
</dbReference>
<keyword evidence="2" id="KW-0472">Membrane</keyword>
<feature type="compositionally biased region" description="Polar residues" evidence="1">
    <location>
        <begin position="362"/>
        <end position="380"/>
    </location>
</feature>
<feature type="region of interest" description="Disordered" evidence="1">
    <location>
        <begin position="362"/>
        <end position="381"/>
    </location>
</feature>
<reference evidence="3" key="1">
    <citation type="submission" date="2017-08" db="EMBL/GenBank/DDBJ databases">
        <authorList>
            <person name="Cuomo C."/>
            <person name="Billmyre B."/>
            <person name="Heitman J."/>
        </authorList>
    </citation>
    <scope>NUCLEOTIDE SEQUENCE</scope>
    <source>
        <strain evidence="3">CBS 12478</strain>
    </source>
</reference>
<keyword evidence="4" id="KW-1185">Reference proteome</keyword>
<reference evidence="3" key="2">
    <citation type="submission" date="2024-01" db="EMBL/GenBank/DDBJ databases">
        <title>Comparative genomics of Cryptococcus and Kwoniella reveals pathogenesis evolution and contrasting modes of karyotype evolution via chromosome fusion or intercentromeric recombination.</title>
        <authorList>
            <person name="Coelho M.A."/>
            <person name="David-Palma M."/>
            <person name="Shea T."/>
            <person name="Bowers K."/>
            <person name="McGinley-Smith S."/>
            <person name="Mohammad A.W."/>
            <person name="Gnirke A."/>
            <person name="Yurkov A.M."/>
            <person name="Nowrousian M."/>
            <person name="Sun S."/>
            <person name="Cuomo C.A."/>
            <person name="Heitman J."/>
        </authorList>
    </citation>
    <scope>NUCLEOTIDE SEQUENCE</scope>
    <source>
        <strain evidence="3">CBS 12478</strain>
    </source>
</reference>
<evidence type="ECO:0000256" key="1">
    <source>
        <dbReference type="SAM" id="MobiDB-lite"/>
    </source>
</evidence>
<gene>
    <name evidence="3" type="ORF">CI109_106231</name>
</gene>
<evidence type="ECO:0000313" key="3">
    <source>
        <dbReference type="EMBL" id="WWD21744.1"/>
    </source>
</evidence>